<dbReference type="PANTHER" id="PTHR32125:SF4">
    <property type="entry name" value="2-C-METHYL-D-ERYTHRITOL 4-PHOSPHATE CYTIDYLYLTRANSFERASE, CHLOROPLASTIC"/>
    <property type="match status" value="1"/>
</dbReference>
<dbReference type="InterPro" id="IPR029044">
    <property type="entry name" value="Nucleotide-diphossugar_trans"/>
</dbReference>
<protein>
    <submittedName>
        <fullName evidence="3">2-C-methyl-D-erythritol 4-phosphate cytidylyltransferase</fullName>
    </submittedName>
</protein>
<name>A0A2T8HPA8_9RHOB</name>
<comment type="caution">
    <text evidence="3">The sequence shown here is derived from an EMBL/GenBank/DDBJ whole genome shotgun (WGS) entry which is preliminary data.</text>
</comment>
<evidence type="ECO:0000313" key="3">
    <source>
        <dbReference type="EMBL" id="PVH27269.1"/>
    </source>
</evidence>
<accession>A0A2T8HPA8</accession>
<keyword evidence="4" id="KW-1185">Reference proteome</keyword>
<dbReference type="AlphaFoldDB" id="A0A2T8HPA8"/>
<dbReference type="SUPFAM" id="SSF53448">
    <property type="entry name" value="Nucleotide-diphospho-sugar transferases"/>
    <property type="match status" value="1"/>
</dbReference>
<gene>
    <name evidence="3" type="ORF">DDE20_18440</name>
</gene>
<reference evidence="3 4" key="1">
    <citation type="submission" date="2018-04" db="EMBL/GenBank/DDBJ databases">
        <title>Pararhodobacter oceanense sp. nov., isolated from marine intertidal sediment.</title>
        <authorList>
            <person name="Wang X.-L."/>
            <person name="Du Z.-J."/>
        </authorList>
    </citation>
    <scope>NUCLEOTIDE SEQUENCE [LARGE SCALE GENOMIC DNA]</scope>
    <source>
        <strain evidence="3 4">AM505</strain>
    </source>
</reference>
<keyword evidence="1 3" id="KW-0808">Transferase</keyword>
<proteinExistence type="predicted"/>
<dbReference type="GO" id="GO:0050518">
    <property type="term" value="F:2-C-methyl-D-erythritol 4-phosphate cytidylyltransferase activity"/>
    <property type="evidence" value="ECO:0007669"/>
    <property type="project" value="TreeGrafter"/>
</dbReference>
<evidence type="ECO:0000256" key="2">
    <source>
        <dbReference type="ARBA" id="ARBA00022695"/>
    </source>
</evidence>
<dbReference type="InterPro" id="IPR034683">
    <property type="entry name" value="IspD/TarI"/>
</dbReference>
<keyword evidence="2 3" id="KW-0548">Nucleotidyltransferase</keyword>
<dbReference type="OrthoDB" id="9802561at2"/>
<sequence>MRGGVSFLLLSGGVGSRSGYWEPKQFRKVKGIELVAYSLRLANAHPEISDIVVNAPEGYFSRTHELCEAFVTNKPVSVIPCGETRQESVCMLAEAARHDTVIVHEAARPLVDSHMIDALLKETCKNAGLFSPIPFSMCEIDAHTGMVSRNIPRKQVFNIQLPQKFCRDTLLKAHLKAKAAGFEFTEDAVLISEMAGAEVVALPGYAKNIKITSPEDFWFVEKYMEEESRT</sequence>
<dbReference type="EMBL" id="QDKM01000018">
    <property type="protein sequence ID" value="PVH27269.1"/>
    <property type="molecule type" value="Genomic_DNA"/>
</dbReference>
<organism evidence="3 4">
    <name type="scientific">Pararhodobacter oceanensis</name>
    <dbReference type="NCBI Taxonomy" id="2172121"/>
    <lineage>
        <taxon>Bacteria</taxon>
        <taxon>Pseudomonadati</taxon>
        <taxon>Pseudomonadota</taxon>
        <taxon>Alphaproteobacteria</taxon>
        <taxon>Rhodobacterales</taxon>
        <taxon>Paracoccaceae</taxon>
        <taxon>Pararhodobacter</taxon>
    </lineage>
</organism>
<dbReference type="Gene3D" id="3.90.550.10">
    <property type="entry name" value="Spore Coat Polysaccharide Biosynthesis Protein SpsA, Chain A"/>
    <property type="match status" value="1"/>
</dbReference>
<dbReference type="RefSeq" id="WP_116559989.1">
    <property type="nucleotide sequence ID" value="NZ_QDKM01000018.1"/>
</dbReference>
<dbReference type="PANTHER" id="PTHR32125">
    <property type="entry name" value="2-C-METHYL-D-ERYTHRITOL 4-PHOSPHATE CYTIDYLYLTRANSFERASE, CHLOROPLASTIC"/>
    <property type="match status" value="1"/>
</dbReference>
<evidence type="ECO:0000313" key="4">
    <source>
        <dbReference type="Proteomes" id="UP000245911"/>
    </source>
</evidence>
<evidence type="ECO:0000256" key="1">
    <source>
        <dbReference type="ARBA" id="ARBA00022679"/>
    </source>
</evidence>
<dbReference type="InterPro" id="IPR050088">
    <property type="entry name" value="IspD/TarI_cytidylyltransf_bact"/>
</dbReference>
<dbReference type="Pfam" id="PF01128">
    <property type="entry name" value="IspD"/>
    <property type="match status" value="1"/>
</dbReference>
<dbReference type="Proteomes" id="UP000245911">
    <property type="component" value="Unassembled WGS sequence"/>
</dbReference>